<evidence type="ECO:0000313" key="8">
    <source>
        <dbReference type="Proteomes" id="UP001201812"/>
    </source>
</evidence>
<feature type="compositionally biased region" description="Basic and acidic residues" evidence="5">
    <location>
        <begin position="375"/>
        <end position="396"/>
    </location>
</feature>
<feature type="region of interest" description="Disordered" evidence="5">
    <location>
        <begin position="370"/>
        <end position="396"/>
    </location>
</feature>
<feature type="transmembrane region" description="Helical" evidence="6">
    <location>
        <begin position="169"/>
        <end position="189"/>
    </location>
</feature>
<evidence type="ECO:0000256" key="2">
    <source>
        <dbReference type="ARBA" id="ARBA00022692"/>
    </source>
</evidence>
<dbReference type="EMBL" id="JAKKPZ010000009">
    <property type="protein sequence ID" value="KAI1717039.1"/>
    <property type="molecule type" value="Genomic_DNA"/>
</dbReference>
<dbReference type="Proteomes" id="UP001201812">
    <property type="component" value="Unassembled WGS sequence"/>
</dbReference>
<dbReference type="Pfam" id="PF10292">
    <property type="entry name" value="7TM_GPCR_Srab"/>
    <property type="match status" value="1"/>
</dbReference>
<evidence type="ECO:0000256" key="3">
    <source>
        <dbReference type="ARBA" id="ARBA00022989"/>
    </source>
</evidence>
<protein>
    <submittedName>
        <fullName evidence="7">Sre G protein-coupled chemoreceptor domain-containing protein</fullName>
    </submittedName>
</protein>
<feature type="transmembrane region" description="Helical" evidence="6">
    <location>
        <begin position="6"/>
        <end position="30"/>
    </location>
</feature>
<gene>
    <name evidence="7" type="ORF">DdX_06764</name>
</gene>
<feature type="transmembrane region" description="Helical" evidence="6">
    <location>
        <begin position="121"/>
        <end position="140"/>
    </location>
</feature>
<dbReference type="PANTHER" id="PTHR23128">
    <property type="entry name" value="SERPENTINE RECEPTOR, CLASS E (EPSILON)-RELATED"/>
    <property type="match status" value="1"/>
</dbReference>
<dbReference type="InterPro" id="IPR019408">
    <property type="entry name" value="7TM_GPCR_serpentine_rcpt_Srab"/>
</dbReference>
<sequence length="396" mass="45511">MLYRPINLVIACVELGFDLLAPLPNFYFLFLLVKRHDLHNNLRILMGSFSVILVLIALTRIPTEIAYITTGRLYIDSFEHLVLVHEIAVMFVRSVIVPLTFERVLATVRSKTYEKEARPYVGVMAVLFTLLCSVFGAVYISHELNMSSLENGIISFKGDFYGTFHLIDVSVRFIVWLICFVVFVALLNYNQKCYAFNRMPNKHNLAQRYQFSENVRANRQLLVIGSIVFICNLHFDFVMIVIFYDKDNFHIEFSQSFDLVLAVTLNVIPAAAVLFHPRMRQAGHNHFMRLLACIGLKPNTKDDTSSLRSGSKRSVSSTNAVAVMPKRSRKRKADLGPPRALLTGHKLIVQRDCEQHVYFDQLRKSWSQSIRNGKRWSEEGEPKRKKSGEMHDVDFV</sequence>
<proteinExistence type="predicted"/>
<organism evidence="7 8">
    <name type="scientific">Ditylenchus destructor</name>
    <dbReference type="NCBI Taxonomy" id="166010"/>
    <lineage>
        <taxon>Eukaryota</taxon>
        <taxon>Metazoa</taxon>
        <taxon>Ecdysozoa</taxon>
        <taxon>Nematoda</taxon>
        <taxon>Chromadorea</taxon>
        <taxon>Rhabditida</taxon>
        <taxon>Tylenchina</taxon>
        <taxon>Tylenchomorpha</taxon>
        <taxon>Sphaerularioidea</taxon>
        <taxon>Anguinidae</taxon>
        <taxon>Anguininae</taxon>
        <taxon>Ditylenchus</taxon>
    </lineage>
</organism>
<accession>A0AAD4N822</accession>
<feature type="transmembrane region" description="Helical" evidence="6">
    <location>
        <begin position="81"/>
        <end position="101"/>
    </location>
</feature>
<evidence type="ECO:0000256" key="4">
    <source>
        <dbReference type="ARBA" id="ARBA00023136"/>
    </source>
</evidence>
<feature type="transmembrane region" description="Helical" evidence="6">
    <location>
        <begin position="256"/>
        <end position="275"/>
    </location>
</feature>
<keyword evidence="2 6" id="KW-0812">Transmembrane</keyword>
<evidence type="ECO:0000256" key="1">
    <source>
        <dbReference type="ARBA" id="ARBA00004141"/>
    </source>
</evidence>
<feature type="transmembrane region" description="Helical" evidence="6">
    <location>
        <begin position="42"/>
        <end position="61"/>
    </location>
</feature>
<name>A0AAD4N822_9BILA</name>
<comment type="caution">
    <text evidence="7">The sequence shown here is derived from an EMBL/GenBank/DDBJ whole genome shotgun (WGS) entry which is preliminary data.</text>
</comment>
<reference evidence="7" key="1">
    <citation type="submission" date="2022-01" db="EMBL/GenBank/DDBJ databases">
        <title>Genome Sequence Resource for Two Populations of Ditylenchus destructor, the Migratory Endoparasitic Phytonematode.</title>
        <authorList>
            <person name="Zhang H."/>
            <person name="Lin R."/>
            <person name="Xie B."/>
        </authorList>
    </citation>
    <scope>NUCLEOTIDE SEQUENCE</scope>
    <source>
        <strain evidence="7">BazhouSP</strain>
    </source>
</reference>
<dbReference type="GO" id="GO:0016020">
    <property type="term" value="C:membrane"/>
    <property type="evidence" value="ECO:0007669"/>
    <property type="project" value="UniProtKB-SubCell"/>
</dbReference>
<dbReference type="AlphaFoldDB" id="A0AAD4N822"/>
<keyword evidence="8" id="KW-1185">Reference proteome</keyword>
<dbReference type="PANTHER" id="PTHR23128:SF132">
    <property type="entry name" value="SERPENTINE RECEPTOR, CLASS E (EPSILON)-RELATED"/>
    <property type="match status" value="1"/>
</dbReference>
<feature type="transmembrane region" description="Helical" evidence="6">
    <location>
        <begin position="221"/>
        <end position="244"/>
    </location>
</feature>
<keyword evidence="4 6" id="KW-0472">Membrane</keyword>
<evidence type="ECO:0000313" key="7">
    <source>
        <dbReference type="EMBL" id="KAI1717039.1"/>
    </source>
</evidence>
<comment type="subcellular location">
    <subcellularLocation>
        <location evidence="1">Membrane</location>
        <topology evidence="1">Multi-pass membrane protein</topology>
    </subcellularLocation>
</comment>
<dbReference type="Gene3D" id="1.20.1070.10">
    <property type="entry name" value="Rhodopsin 7-helix transmembrane proteins"/>
    <property type="match status" value="1"/>
</dbReference>
<keyword evidence="3 6" id="KW-1133">Transmembrane helix</keyword>
<dbReference type="SUPFAM" id="SSF81321">
    <property type="entry name" value="Family A G protein-coupled receptor-like"/>
    <property type="match status" value="1"/>
</dbReference>
<evidence type="ECO:0000256" key="5">
    <source>
        <dbReference type="SAM" id="MobiDB-lite"/>
    </source>
</evidence>
<evidence type="ECO:0000256" key="6">
    <source>
        <dbReference type="SAM" id="Phobius"/>
    </source>
</evidence>